<reference evidence="4" key="1">
    <citation type="submission" date="2017-08" db="EMBL/GenBank/DDBJ databases">
        <title>Draft genome sequence of Lactococcus sp. strain Rs-Y01, isolated from the gut of the lower termite Reticulitermes speratus.</title>
        <authorList>
            <person name="Ohkuma M."/>
            <person name="Yuki M."/>
        </authorList>
    </citation>
    <scope>NUCLEOTIDE SEQUENCE [LARGE SCALE GENOMIC DNA]</scope>
    <source>
        <strain evidence="4">Rs-Y01</strain>
    </source>
</reference>
<evidence type="ECO:0000256" key="1">
    <source>
        <dbReference type="SAM" id="Phobius"/>
    </source>
</evidence>
<dbReference type="OrthoDB" id="9765872at2"/>
<evidence type="ECO:0000259" key="2">
    <source>
        <dbReference type="Pfam" id="PF05057"/>
    </source>
</evidence>
<keyword evidence="1" id="KW-1133">Transmembrane helix</keyword>
<sequence>MTIFLRRLFSDSLLTILANLIILSNLFDLPLLIHIVITLLLIFFFSYFNIRPQLKKKGQQRRRLDILEGGYELILASSMCFVATLILNGVVSRLSSAELTALTYILNGLLATICLGILLLNGLVRIFTTSTQTGITLRLLLILLWWVPLINLFLLRKLCGIAAKEYAYETTKHQRNANRAAEKICQTQYPILLVHGIFFRDWKAFNYWGRIPKELIANGATIFYGKQQSTAAVPISAAEIRDSILQVIEETGAEKVNIIAHSKGGIDSRYAISKLGMANYVASLTTINTPHFGCNYARKLMAKLPDKAIQSVGGQYEKLFTKLGDTEPDFMSGLVDLTDHACAELNKIAPDVTGVLYQSVGSRMTSATSAAFPLNLGYLIIKPMAGENDGLVSTSAMVWGNYLGLLTSKGKQGISHGDMIDLTRKNIDGFDVCEFYVDLVAQLKNKGY</sequence>
<evidence type="ECO:0000313" key="3">
    <source>
        <dbReference type="EMBL" id="GAX48381.1"/>
    </source>
</evidence>
<accession>A0A224XFQ4</accession>
<keyword evidence="4" id="KW-1185">Reference proteome</keyword>
<feature type="transmembrane region" description="Helical" evidence="1">
    <location>
        <begin position="32"/>
        <end position="50"/>
    </location>
</feature>
<feature type="transmembrane region" description="Helical" evidence="1">
    <location>
        <begin position="135"/>
        <end position="155"/>
    </location>
</feature>
<dbReference type="InterPro" id="IPR029058">
    <property type="entry name" value="AB_hydrolase_fold"/>
</dbReference>
<feature type="transmembrane region" description="Helical" evidence="1">
    <location>
        <begin position="71"/>
        <end position="91"/>
    </location>
</feature>
<gene>
    <name evidence="3" type="ORF">RsY01_2003</name>
</gene>
<keyword evidence="1" id="KW-0812">Transmembrane</keyword>
<dbReference type="RefSeq" id="WP_107490459.1">
    <property type="nucleotide sequence ID" value="NZ_BEDT01000006.1"/>
</dbReference>
<proteinExistence type="predicted"/>
<evidence type="ECO:0000313" key="4">
    <source>
        <dbReference type="Proteomes" id="UP000218689"/>
    </source>
</evidence>
<dbReference type="Pfam" id="PF05057">
    <property type="entry name" value="DUF676"/>
    <property type="match status" value="1"/>
</dbReference>
<dbReference type="AlphaFoldDB" id="A0A224XFQ4"/>
<dbReference type="InterPro" id="IPR007751">
    <property type="entry name" value="DUF676_lipase-like"/>
</dbReference>
<organism evidence="3 4">
    <name type="scientific">Pseudolactococcus reticulitermitis</name>
    <dbReference type="NCBI Taxonomy" id="2025039"/>
    <lineage>
        <taxon>Bacteria</taxon>
        <taxon>Bacillati</taxon>
        <taxon>Bacillota</taxon>
        <taxon>Bacilli</taxon>
        <taxon>Lactobacillales</taxon>
        <taxon>Streptococcaceae</taxon>
        <taxon>Pseudolactococcus</taxon>
    </lineage>
</organism>
<dbReference type="Gene3D" id="3.40.50.1820">
    <property type="entry name" value="alpha/beta hydrolase"/>
    <property type="match status" value="1"/>
</dbReference>
<name>A0A224XFQ4_9LACT</name>
<protein>
    <recommendedName>
        <fullName evidence="2">DUF676 domain-containing protein</fullName>
    </recommendedName>
</protein>
<dbReference type="Proteomes" id="UP000218689">
    <property type="component" value="Unassembled WGS sequence"/>
</dbReference>
<keyword evidence="1" id="KW-0472">Membrane</keyword>
<feature type="transmembrane region" description="Helical" evidence="1">
    <location>
        <begin position="103"/>
        <end position="123"/>
    </location>
</feature>
<feature type="domain" description="DUF676" evidence="2">
    <location>
        <begin position="236"/>
        <end position="300"/>
    </location>
</feature>
<dbReference type="SUPFAM" id="SSF53474">
    <property type="entry name" value="alpha/beta-Hydrolases"/>
    <property type="match status" value="1"/>
</dbReference>
<dbReference type="EMBL" id="BEDT01000006">
    <property type="protein sequence ID" value="GAX48381.1"/>
    <property type="molecule type" value="Genomic_DNA"/>
</dbReference>
<comment type="caution">
    <text evidence="3">The sequence shown here is derived from an EMBL/GenBank/DDBJ whole genome shotgun (WGS) entry which is preliminary data.</text>
</comment>